<feature type="compositionally biased region" description="Low complexity" evidence="1">
    <location>
        <begin position="181"/>
        <end position="201"/>
    </location>
</feature>
<comment type="caution">
    <text evidence="3">The sequence shown here is derived from an EMBL/GenBank/DDBJ whole genome shotgun (WGS) entry which is preliminary data.</text>
</comment>
<organism evidence="3 4">
    <name type="scientific">Cherax quadricarinatus</name>
    <name type="common">Australian red claw crayfish</name>
    <dbReference type="NCBI Taxonomy" id="27406"/>
    <lineage>
        <taxon>Eukaryota</taxon>
        <taxon>Metazoa</taxon>
        <taxon>Ecdysozoa</taxon>
        <taxon>Arthropoda</taxon>
        <taxon>Crustacea</taxon>
        <taxon>Multicrustacea</taxon>
        <taxon>Malacostraca</taxon>
        <taxon>Eumalacostraca</taxon>
        <taxon>Eucarida</taxon>
        <taxon>Decapoda</taxon>
        <taxon>Pleocyemata</taxon>
        <taxon>Astacidea</taxon>
        <taxon>Parastacoidea</taxon>
        <taxon>Parastacidae</taxon>
        <taxon>Cherax</taxon>
    </lineage>
</organism>
<dbReference type="GO" id="GO:0005634">
    <property type="term" value="C:nucleus"/>
    <property type="evidence" value="ECO:0007669"/>
    <property type="project" value="TreeGrafter"/>
</dbReference>
<dbReference type="SMART" id="SM01052">
    <property type="entry name" value="CAP_GLY"/>
    <property type="match status" value="2"/>
</dbReference>
<dbReference type="GO" id="GO:0035371">
    <property type="term" value="C:microtubule plus-end"/>
    <property type="evidence" value="ECO:0007669"/>
    <property type="project" value="TreeGrafter"/>
</dbReference>
<dbReference type="GO" id="GO:0005938">
    <property type="term" value="C:cell cortex"/>
    <property type="evidence" value="ECO:0007669"/>
    <property type="project" value="TreeGrafter"/>
</dbReference>
<evidence type="ECO:0000256" key="1">
    <source>
        <dbReference type="SAM" id="MobiDB-lite"/>
    </source>
</evidence>
<feature type="compositionally biased region" description="Polar residues" evidence="1">
    <location>
        <begin position="162"/>
        <end position="174"/>
    </location>
</feature>
<name>A0AAW0W132_CHEQU</name>
<evidence type="ECO:0000259" key="2">
    <source>
        <dbReference type="PROSITE" id="PS50245"/>
    </source>
</evidence>
<feature type="domain" description="CAP-Gly" evidence="2">
    <location>
        <begin position="66"/>
        <end position="108"/>
    </location>
</feature>
<dbReference type="Gene3D" id="2.30.30.190">
    <property type="entry name" value="CAP Gly-rich-like domain"/>
    <property type="match status" value="2"/>
</dbReference>
<dbReference type="EMBL" id="JARKIK010000091">
    <property type="protein sequence ID" value="KAK8723138.1"/>
    <property type="molecule type" value="Genomic_DNA"/>
</dbReference>
<dbReference type="GO" id="GO:0051010">
    <property type="term" value="F:microtubule plus-end binding"/>
    <property type="evidence" value="ECO:0007669"/>
    <property type="project" value="TreeGrafter"/>
</dbReference>
<sequence>MGSLKRIAVGVTAGRSTALPAARLPTPPKKLATDASVVLTEDTDSFIIGDRVWVGGTKGGVISYIGDTQFAPGEWAGVTLDEPIGKNDGSVAGVRYFQCEAKKGVFSRLTRLSRTPLTDQDIEILTSRSSTVGSDSPKVNGTPTTSVAAGPTTTTRKVTPTSASPGTKHTSASAASVKPGSPAAASTPKKASSSSSASSSSEVKVGDRVVITSAAGARHGTLRFVGKTDFAEGIWAGVELEEPTGKNDGSVAGKKYFECKDLFGLFAPIARVSKCPGGSTPRRTSVVPQVPRATVRRSNSRESLGGSSVASSTTSSIRGTRVRLGVTSLTPGQEPDEHVVDQDGFY</sequence>
<dbReference type="PROSITE" id="PS50245">
    <property type="entry name" value="CAP_GLY_2"/>
    <property type="match status" value="2"/>
</dbReference>
<evidence type="ECO:0000313" key="4">
    <source>
        <dbReference type="Proteomes" id="UP001445076"/>
    </source>
</evidence>
<dbReference type="AlphaFoldDB" id="A0AAW0W132"/>
<proteinExistence type="predicted"/>
<dbReference type="GO" id="GO:0031122">
    <property type="term" value="P:cytoplasmic microtubule organization"/>
    <property type="evidence" value="ECO:0007669"/>
    <property type="project" value="TreeGrafter"/>
</dbReference>
<dbReference type="Proteomes" id="UP001445076">
    <property type="component" value="Unassembled WGS sequence"/>
</dbReference>
<dbReference type="PANTHER" id="PTHR18916">
    <property type="entry name" value="DYNACTIN 1-RELATED MICROTUBULE-BINDING"/>
    <property type="match status" value="1"/>
</dbReference>
<dbReference type="InterPro" id="IPR000938">
    <property type="entry name" value="CAP-Gly_domain"/>
</dbReference>
<reference evidence="3 4" key="1">
    <citation type="journal article" date="2024" name="BMC Genomics">
        <title>Genome assembly of redclaw crayfish (Cherax quadricarinatus) provides insights into its immune adaptation and hypoxia tolerance.</title>
        <authorList>
            <person name="Liu Z."/>
            <person name="Zheng J."/>
            <person name="Li H."/>
            <person name="Fang K."/>
            <person name="Wang S."/>
            <person name="He J."/>
            <person name="Zhou D."/>
            <person name="Weng S."/>
            <person name="Chi M."/>
            <person name="Gu Z."/>
            <person name="He J."/>
            <person name="Li F."/>
            <person name="Wang M."/>
        </authorList>
    </citation>
    <scope>NUCLEOTIDE SEQUENCE [LARGE SCALE GENOMIC DNA]</scope>
    <source>
        <strain evidence="3">ZL_2023a</strain>
    </source>
</reference>
<feature type="domain" description="CAP-Gly" evidence="2">
    <location>
        <begin position="226"/>
        <end position="268"/>
    </location>
</feature>
<feature type="compositionally biased region" description="Polar residues" evidence="1">
    <location>
        <begin position="128"/>
        <end position="139"/>
    </location>
</feature>
<feature type="region of interest" description="Disordered" evidence="1">
    <location>
        <begin position="128"/>
        <end position="204"/>
    </location>
</feature>
<feature type="compositionally biased region" description="Basic and acidic residues" evidence="1">
    <location>
        <begin position="335"/>
        <end position="346"/>
    </location>
</feature>
<protein>
    <recommendedName>
        <fullName evidence="2">CAP-Gly domain-containing protein</fullName>
    </recommendedName>
</protein>
<evidence type="ECO:0000313" key="3">
    <source>
        <dbReference type="EMBL" id="KAK8723138.1"/>
    </source>
</evidence>
<gene>
    <name evidence="3" type="ORF">OTU49_011860</name>
</gene>
<keyword evidence="4" id="KW-1185">Reference proteome</keyword>
<feature type="compositionally biased region" description="Low complexity" evidence="1">
    <location>
        <begin position="141"/>
        <end position="161"/>
    </location>
</feature>
<dbReference type="PANTHER" id="PTHR18916:SF82">
    <property type="entry name" value="CAP-GLY DOMAIN-CONTAINING PROTEIN"/>
    <property type="match status" value="1"/>
</dbReference>
<accession>A0AAW0W132</accession>
<dbReference type="InterPro" id="IPR036859">
    <property type="entry name" value="CAP-Gly_dom_sf"/>
</dbReference>
<dbReference type="Pfam" id="PF01302">
    <property type="entry name" value="CAP_GLY"/>
    <property type="match status" value="2"/>
</dbReference>
<feature type="region of interest" description="Disordered" evidence="1">
    <location>
        <begin position="277"/>
        <end position="346"/>
    </location>
</feature>
<dbReference type="SUPFAM" id="SSF74924">
    <property type="entry name" value="Cap-Gly domain"/>
    <property type="match status" value="2"/>
</dbReference>
<feature type="compositionally biased region" description="Low complexity" evidence="1">
    <location>
        <begin position="301"/>
        <end position="316"/>
    </location>
</feature>
<dbReference type="PROSITE" id="PS00845">
    <property type="entry name" value="CAP_GLY_1"/>
    <property type="match status" value="2"/>
</dbReference>